<gene>
    <name evidence="6" type="ORF">SASPL_120246</name>
</gene>
<dbReference type="AlphaFoldDB" id="A0A8X8ZV32"/>
<keyword evidence="4" id="KW-0804">Transcription</keyword>
<reference evidence="6" key="2">
    <citation type="submission" date="2020-08" db="EMBL/GenBank/DDBJ databases">
        <title>Plant Genome Project.</title>
        <authorList>
            <person name="Zhang R.-G."/>
        </authorList>
    </citation>
    <scope>NUCLEOTIDE SEQUENCE</scope>
    <source>
        <strain evidence="6">Huo1</strain>
        <tissue evidence="6">Leaf</tissue>
    </source>
</reference>
<comment type="caution">
    <text evidence="6">The sequence shown here is derived from an EMBL/GenBank/DDBJ whole genome shotgun (WGS) entry which is preliminary data.</text>
</comment>
<evidence type="ECO:0000313" key="6">
    <source>
        <dbReference type="EMBL" id="KAG6418048.1"/>
    </source>
</evidence>
<dbReference type="Proteomes" id="UP000298416">
    <property type="component" value="Unassembled WGS sequence"/>
</dbReference>
<dbReference type="InterPro" id="IPR015300">
    <property type="entry name" value="DNA-bd_pseudobarrel_sf"/>
</dbReference>
<evidence type="ECO:0000256" key="3">
    <source>
        <dbReference type="ARBA" id="ARBA00023125"/>
    </source>
</evidence>
<evidence type="ECO:0008006" key="8">
    <source>
        <dbReference type="Google" id="ProtNLM"/>
    </source>
</evidence>
<comment type="subcellular location">
    <subcellularLocation>
        <location evidence="1">Nucleus</location>
    </subcellularLocation>
</comment>
<dbReference type="Gene3D" id="2.40.330.10">
    <property type="entry name" value="DNA-binding pseudobarrel domain"/>
    <property type="match status" value="1"/>
</dbReference>
<evidence type="ECO:0000256" key="5">
    <source>
        <dbReference type="ARBA" id="ARBA00023242"/>
    </source>
</evidence>
<accession>A0A8X8ZV32</accession>
<sequence>MLTNHMVHITTFNVEQVCAVVPGKGEDGAQILKILDPEFILDFQSVGFSCGWRAFAHDNKLDNGDAVVLKLIETTKFKVVYDYKAWNVANKRYLLLLFRG</sequence>
<evidence type="ECO:0000256" key="4">
    <source>
        <dbReference type="ARBA" id="ARBA00023163"/>
    </source>
</evidence>
<evidence type="ECO:0000256" key="1">
    <source>
        <dbReference type="ARBA" id="ARBA00004123"/>
    </source>
</evidence>
<keyword evidence="3" id="KW-0238">DNA-binding</keyword>
<dbReference type="GO" id="GO:0005634">
    <property type="term" value="C:nucleus"/>
    <property type="evidence" value="ECO:0007669"/>
    <property type="project" value="UniProtKB-SubCell"/>
</dbReference>
<proteinExistence type="predicted"/>
<reference evidence="6" key="1">
    <citation type="submission" date="2018-01" db="EMBL/GenBank/DDBJ databases">
        <authorList>
            <person name="Mao J.F."/>
        </authorList>
    </citation>
    <scope>NUCLEOTIDE SEQUENCE</scope>
    <source>
        <strain evidence="6">Huo1</strain>
        <tissue evidence="6">Leaf</tissue>
    </source>
</reference>
<evidence type="ECO:0000256" key="2">
    <source>
        <dbReference type="ARBA" id="ARBA00023015"/>
    </source>
</evidence>
<keyword evidence="7" id="KW-1185">Reference proteome</keyword>
<keyword evidence="5" id="KW-0539">Nucleus</keyword>
<dbReference type="GO" id="GO:0003677">
    <property type="term" value="F:DNA binding"/>
    <property type="evidence" value="ECO:0007669"/>
    <property type="project" value="UniProtKB-KW"/>
</dbReference>
<dbReference type="SUPFAM" id="SSF101936">
    <property type="entry name" value="DNA-binding pseudobarrel domain"/>
    <property type="match status" value="1"/>
</dbReference>
<keyword evidence="2" id="KW-0805">Transcription regulation</keyword>
<name>A0A8X8ZV32_SALSN</name>
<organism evidence="6">
    <name type="scientific">Salvia splendens</name>
    <name type="common">Scarlet sage</name>
    <dbReference type="NCBI Taxonomy" id="180675"/>
    <lineage>
        <taxon>Eukaryota</taxon>
        <taxon>Viridiplantae</taxon>
        <taxon>Streptophyta</taxon>
        <taxon>Embryophyta</taxon>
        <taxon>Tracheophyta</taxon>
        <taxon>Spermatophyta</taxon>
        <taxon>Magnoliopsida</taxon>
        <taxon>eudicotyledons</taxon>
        <taxon>Gunneridae</taxon>
        <taxon>Pentapetalae</taxon>
        <taxon>asterids</taxon>
        <taxon>lamiids</taxon>
        <taxon>Lamiales</taxon>
        <taxon>Lamiaceae</taxon>
        <taxon>Nepetoideae</taxon>
        <taxon>Mentheae</taxon>
        <taxon>Salviinae</taxon>
        <taxon>Salvia</taxon>
        <taxon>Salvia subgen. Calosphace</taxon>
        <taxon>core Calosphace</taxon>
    </lineage>
</organism>
<dbReference type="EMBL" id="PNBA02000007">
    <property type="protein sequence ID" value="KAG6418048.1"/>
    <property type="molecule type" value="Genomic_DNA"/>
</dbReference>
<protein>
    <recommendedName>
        <fullName evidence="8">TF-B3 domain-containing protein</fullName>
    </recommendedName>
</protein>
<evidence type="ECO:0000313" key="7">
    <source>
        <dbReference type="Proteomes" id="UP000298416"/>
    </source>
</evidence>